<name>A0AAE0FDU6_9CHLO</name>
<gene>
    <name evidence="2" type="ORF">CYMTET_33050</name>
</gene>
<keyword evidence="3" id="KW-1185">Reference proteome</keyword>
<accession>A0AAE0FDU6</accession>
<comment type="caution">
    <text evidence="2">The sequence shown here is derived from an EMBL/GenBank/DDBJ whole genome shotgun (WGS) entry which is preliminary data.</text>
</comment>
<dbReference type="EMBL" id="LGRX02020016">
    <property type="protein sequence ID" value="KAK3257877.1"/>
    <property type="molecule type" value="Genomic_DNA"/>
</dbReference>
<proteinExistence type="predicted"/>
<dbReference type="GO" id="GO:0003677">
    <property type="term" value="F:DNA binding"/>
    <property type="evidence" value="ECO:0007669"/>
    <property type="project" value="UniProtKB-KW"/>
</dbReference>
<dbReference type="InterPro" id="IPR010998">
    <property type="entry name" value="Integrase_recombinase_N"/>
</dbReference>
<evidence type="ECO:0000256" key="1">
    <source>
        <dbReference type="ARBA" id="ARBA00023125"/>
    </source>
</evidence>
<dbReference type="Gene3D" id="1.10.150.130">
    <property type="match status" value="1"/>
</dbReference>
<sequence>MANDAGGSEGDSEASQPPEHSAKLAFIGEKVYAGTDGLVIDSVLKWLKEFDAHKAKAVLTMHAKANAKASIFGDRPRGAGKGGDASKGCGGLGNGEGGWSDSPCIFVKVMKVLVECLRSPRSAGGAEAAKRKQDVGGTLWGTRRWETTGLKAKAFQQFRVAEGWPWLPAAEATVRFHIVHLMSKGTVQAASLQPYLSAINDYHEERGYPGPAKGRSVSRAVKGMSSLQVQVVEERVEERTVQTWLPARQVSAVHAHGLRMHPEQAESSGERSTYWRLVWERD</sequence>
<evidence type="ECO:0000313" key="2">
    <source>
        <dbReference type="EMBL" id="KAK3257877.1"/>
    </source>
</evidence>
<dbReference type="AlphaFoldDB" id="A0AAE0FDU6"/>
<protein>
    <submittedName>
        <fullName evidence="2">Uncharacterized protein</fullName>
    </submittedName>
</protein>
<evidence type="ECO:0000313" key="3">
    <source>
        <dbReference type="Proteomes" id="UP001190700"/>
    </source>
</evidence>
<dbReference type="Proteomes" id="UP001190700">
    <property type="component" value="Unassembled WGS sequence"/>
</dbReference>
<reference evidence="2 3" key="1">
    <citation type="journal article" date="2015" name="Genome Biol. Evol.">
        <title>Comparative Genomics of a Bacterivorous Green Alga Reveals Evolutionary Causalities and Consequences of Phago-Mixotrophic Mode of Nutrition.</title>
        <authorList>
            <person name="Burns J.A."/>
            <person name="Paasch A."/>
            <person name="Narechania A."/>
            <person name="Kim E."/>
        </authorList>
    </citation>
    <scope>NUCLEOTIDE SEQUENCE [LARGE SCALE GENOMIC DNA]</scope>
    <source>
        <strain evidence="2 3">PLY_AMNH</strain>
    </source>
</reference>
<keyword evidence="1" id="KW-0238">DNA-binding</keyword>
<organism evidence="2 3">
    <name type="scientific">Cymbomonas tetramitiformis</name>
    <dbReference type="NCBI Taxonomy" id="36881"/>
    <lineage>
        <taxon>Eukaryota</taxon>
        <taxon>Viridiplantae</taxon>
        <taxon>Chlorophyta</taxon>
        <taxon>Pyramimonadophyceae</taxon>
        <taxon>Pyramimonadales</taxon>
        <taxon>Pyramimonadaceae</taxon>
        <taxon>Cymbomonas</taxon>
    </lineage>
</organism>
<dbReference type="SUPFAM" id="SSF47823">
    <property type="entry name" value="lambda integrase-like, N-terminal domain"/>
    <property type="match status" value="1"/>
</dbReference>